<keyword evidence="3" id="KW-1185">Reference proteome</keyword>
<dbReference type="AlphaFoldDB" id="A0A9D4VFQ9"/>
<dbReference type="PANTHER" id="PTHR47719:SF2">
    <property type="entry name" value="SKP1-INTERACTING PARTNER 15"/>
    <property type="match status" value="1"/>
</dbReference>
<sequence>METVEEAAPSSSSWSSSPSPTLAEMVPAFACIFTSAIQHCNCSSRGSLLCGQQHCAGQEKAKLDVYMQSFHKGSQHWVNVSMGEKIRPRSPVICRGSIYGLRDEGSLWWQSWKLVVSDVNMFVDANEGPSRGLYAGSCNWCVVNQRNGAEFSALIRRPRLLGADGCLLLVGGLKNSVLTYSCSTFVIFKFDFTALEWVEVSRMPQDLYWGFQDLAYVKIFGSVRDVFFFCEMTNAIVACNLSNGVVWQRVVDCPDLLYCLSGLFKGFTFNVKLGSAV</sequence>
<feature type="compositionally biased region" description="Low complexity" evidence="1">
    <location>
        <begin position="9"/>
        <end position="20"/>
    </location>
</feature>
<dbReference type="OrthoDB" id="1922820at2759"/>
<evidence type="ECO:0000256" key="1">
    <source>
        <dbReference type="SAM" id="MobiDB-lite"/>
    </source>
</evidence>
<evidence type="ECO:0000313" key="3">
    <source>
        <dbReference type="Proteomes" id="UP000886520"/>
    </source>
</evidence>
<gene>
    <name evidence="2" type="ORF">GOP47_0000970</name>
</gene>
<accession>A0A9D4VFQ9</accession>
<comment type="caution">
    <text evidence="2">The sequence shown here is derived from an EMBL/GenBank/DDBJ whole genome shotgun (WGS) entry which is preliminary data.</text>
</comment>
<dbReference type="Proteomes" id="UP000886520">
    <property type="component" value="Chromosome 1"/>
</dbReference>
<reference evidence="2" key="1">
    <citation type="submission" date="2021-01" db="EMBL/GenBank/DDBJ databases">
        <title>Adiantum capillus-veneris genome.</title>
        <authorList>
            <person name="Fang Y."/>
            <person name="Liao Q."/>
        </authorList>
    </citation>
    <scope>NUCLEOTIDE SEQUENCE</scope>
    <source>
        <strain evidence="2">H3</strain>
        <tissue evidence="2">Leaf</tissue>
    </source>
</reference>
<name>A0A9D4VFQ9_ADICA</name>
<dbReference type="PANTHER" id="PTHR47719">
    <property type="entry name" value="SKP1-INTERACTING PARTNER 15"/>
    <property type="match status" value="1"/>
</dbReference>
<dbReference type="EMBL" id="JABFUD020000001">
    <property type="protein sequence ID" value="KAI5084801.1"/>
    <property type="molecule type" value="Genomic_DNA"/>
</dbReference>
<organism evidence="2 3">
    <name type="scientific">Adiantum capillus-veneris</name>
    <name type="common">Maidenhair fern</name>
    <dbReference type="NCBI Taxonomy" id="13818"/>
    <lineage>
        <taxon>Eukaryota</taxon>
        <taxon>Viridiplantae</taxon>
        <taxon>Streptophyta</taxon>
        <taxon>Embryophyta</taxon>
        <taxon>Tracheophyta</taxon>
        <taxon>Polypodiopsida</taxon>
        <taxon>Polypodiidae</taxon>
        <taxon>Polypodiales</taxon>
        <taxon>Pteridineae</taxon>
        <taxon>Pteridaceae</taxon>
        <taxon>Vittarioideae</taxon>
        <taxon>Adiantum</taxon>
    </lineage>
</organism>
<proteinExistence type="predicted"/>
<protein>
    <recommendedName>
        <fullName evidence="4">F-box/kelch-repeat protein</fullName>
    </recommendedName>
</protein>
<evidence type="ECO:0000313" key="2">
    <source>
        <dbReference type="EMBL" id="KAI5084801.1"/>
    </source>
</evidence>
<evidence type="ECO:0008006" key="4">
    <source>
        <dbReference type="Google" id="ProtNLM"/>
    </source>
</evidence>
<feature type="region of interest" description="Disordered" evidence="1">
    <location>
        <begin position="1"/>
        <end position="20"/>
    </location>
</feature>